<sequence>MNPLLHGYCYQWKLIALPKQWHQDRWQPPELYLSPSLSNQWQGSVL</sequence>
<evidence type="ECO:0000313" key="1">
    <source>
        <dbReference type="EMBL" id="KIC11017.1"/>
    </source>
</evidence>
<reference evidence="1 2" key="1">
    <citation type="submission" date="2014-12" db="EMBL/GenBank/DDBJ databases">
        <title>Genome sequence of Morococcus cerebrosus.</title>
        <authorList>
            <person name="Shin S.-K."/>
            <person name="Yi H."/>
        </authorList>
    </citation>
    <scope>NUCLEOTIDE SEQUENCE [LARGE SCALE GENOMIC DNA]</scope>
    <source>
        <strain evidence="1 2">CIP 81.93</strain>
    </source>
</reference>
<comment type="caution">
    <text evidence="1">The sequence shown here is derived from an EMBL/GenBank/DDBJ whole genome shotgun (WGS) entry which is preliminary data.</text>
</comment>
<name>A0A0C1H9X5_9NEIS</name>
<organism evidence="1 2">
    <name type="scientific">Morococcus cerebrosus</name>
    <dbReference type="NCBI Taxonomy" id="1056807"/>
    <lineage>
        <taxon>Bacteria</taxon>
        <taxon>Pseudomonadati</taxon>
        <taxon>Pseudomonadota</taxon>
        <taxon>Betaproteobacteria</taxon>
        <taxon>Neisseriales</taxon>
        <taxon>Neisseriaceae</taxon>
        <taxon>Morococcus</taxon>
    </lineage>
</organism>
<protein>
    <submittedName>
        <fullName evidence="1">Uncharacterized protein</fullName>
    </submittedName>
</protein>
<proteinExistence type="predicted"/>
<evidence type="ECO:0000313" key="2">
    <source>
        <dbReference type="Proteomes" id="UP000031390"/>
    </source>
</evidence>
<dbReference type="EMBL" id="JUFZ01000024">
    <property type="protein sequence ID" value="KIC11017.1"/>
    <property type="molecule type" value="Genomic_DNA"/>
</dbReference>
<dbReference type="AlphaFoldDB" id="A0A0C1H9X5"/>
<dbReference type="Proteomes" id="UP000031390">
    <property type="component" value="Unassembled WGS sequence"/>
</dbReference>
<accession>A0A0C1H9X5</accession>
<gene>
    <name evidence="1" type="ORF">MCC93_05780</name>
</gene>